<evidence type="ECO:0000313" key="1">
    <source>
        <dbReference type="EMBL" id="HIY27093.1"/>
    </source>
</evidence>
<sequence>MALFHWRRRDRSQAVTVQTASRSWGAGLPQGAGERELYRALRQNVPIIDASLYKLRRLLGDFHVTCRDSRAQEGLEEFLDTVQVNGAGAGAGEFLGIYFEELLTYGTAVGEMVLRGGKIGALYNAGLDQLDLEEDGPLGVKVWVREQGGRRECPFPKLLLVSALNPEAGKPWGTSVLRGLPFVSGVLLQIYETLGVNWQRLGNVKFAVTCKPDGFGGTPAGERAQQVAREWKKAMDSREPCDFIAVGDVSIRAIGADNQILDSQVPVRQMLEQIVAKLGVPPFLLGLSWSSTERMSSQQADMLTSELDAYRRVLTPVVRKICDTWLALEGYEPGCQVEWEEITMQDEVDHANARYLTARARKLEQELEAEKGE</sequence>
<gene>
    <name evidence="1" type="ORF">H9838_07995</name>
</gene>
<protein>
    <submittedName>
        <fullName evidence="1">Phage portal protein</fullName>
    </submittedName>
</protein>
<reference evidence="1" key="2">
    <citation type="submission" date="2021-04" db="EMBL/GenBank/DDBJ databases">
        <authorList>
            <person name="Gilroy R."/>
        </authorList>
    </citation>
    <scope>NUCLEOTIDE SEQUENCE</scope>
    <source>
        <strain evidence="1">1282</strain>
    </source>
</reference>
<organism evidence="1 2">
    <name type="scientific">Candidatus Acutalibacter pullistercoris</name>
    <dbReference type="NCBI Taxonomy" id="2838418"/>
    <lineage>
        <taxon>Bacteria</taxon>
        <taxon>Bacillati</taxon>
        <taxon>Bacillota</taxon>
        <taxon>Clostridia</taxon>
        <taxon>Eubacteriales</taxon>
        <taxon>Acutalibacteraceae</taxon>
        <taxon>Acutalibacter</taxon>
    </lineage>
</organism>
<dbReference type="AlphaFoldDB" id="A0A9D1YH18"/>
<evidence type="ECO:0000313" key="2">
    <source>
        <dbReference type="Proteomes" id="UP000823915"/>
    </source>
</evidence>
<dbReference type="EMBL" id="DXDU01000128">
    <property type="protein sequence ID" value="HIY27093.1"/>
    <property type="molecule type" value="Genomic_DNA"/>
</dbReference>
<comment type="caution">
    <text evidence="1">The sequence shown here is derived from an EMBL/GenBank/DDBJ whole genome shotgun (WGS) entry which is preliminary data.</text>
</comment>
<accession>A0A9D1YH18</accession>
<dbReference type="Proteomes" id="UP000823915">
    <property type="component" value="Unassembled WGS sequence"/>
</dbReference>
<name>A0A9D1YH18_9FIRM</name>
<proteinExistence type="predicted"/>
<reference evidence="1" key="1">
    <citation type="journal article" date="2021" name="PeerJ">
        <title>Extensive microbial diversity within the chicken gut microbiome revealed by metagenomics and culture.</title>
        <authorList>
            <person name="Gilroy R."/>
            <person name="Ravi A."/>
            <person name="Getino M."/>
            <person name="Pursley I."/>
            <person name="Horton D.L."/>
            <person name="Alikhan N.F."/>
            <person name="Baker D."/>
            <person name="Gharbi K."/>
            <person name="Hall N."/>
            <person name="Watson M."/>
            <person name="Adriaenssens E.M."/>
            <person name="Foster-Nyarko E."/>
            <person name="Jarju S."/>
            <person name="Secka A."/>
            <person name="Antonio M."/>
            <person name="Oren A."/>
            <person name="Chaudhuri R.R."/>
            <person name="La Ragione R."/>
            <person name="Hildebrand F."/>
            <person name="Pallen M.J."/>
        </authorList>
    </citation>
    <scope>NUCLEOTIDE SEQUENCE</scope>
    <source>
        <strain evidence="1">1282</strain>
    </source>
</reference>